<dbReference type="AlphaFoldDB" id="A0A3B0YUK3"/>
<dbReference type="EMBL" id="UOFL01000143">
    <property type="protein sequence ID" value="VAW78009.1"/>
    <property type="molecule type" value="Genomic_DNA"/>
</dbReference>
<reference evidence="2" key="1">
    <citation type="submission" date="2018-06" db="EMBL/GenBank/DDBJ databases">
        <authorList>
            <person name="Zhirakovskaya E."/>
        </authorList>
    </citation>
    <scope>NUCLEOTIDE SEQUENCE</scope>
</reference>
<organism evidence="2">
    <name type="scientific">hydrothermal vent metagenome</name>
    <dbReference type="NCBI Taxonomy" id="652676"/>
    <lineage>
        <taxon>unclassified sequences</taxon>
        <taxon>metagenomes</taxon>
        <taxon>ecological metagenomes</taxon>
    </lineage>
</organism>
<feature type="compositionally biased region" description="Low complexity" evidence="1">
    <location>
        <begin position="195"/>
        <end position="209"/>
    </location>
</feature>
<gene>
    <name evidence="2" type="ORF">MNBD_GAMMA12-3869</name>
</gene>
<evidence type="ECO:0000313" key="2">
    <source>
        <dbReference type="EMBL" id="VAW78009.1"/>
    </source>
</evidence>
<feature type="region of interest" description="Disordered" evidence="1">
    <location>
        <begin position="188"/>
        <end position="209"/>
    </location>
</feature>
<evidence type="ECO:0000256" key="1">
    <source>
        <dbReference type="SAM" id="MobiDB-lite"/>
    </source>
</evidence>
<sequence length="209" mass="24035">MNCIAKIAIWCLVISTPVGAMAKSFAVKTNGQWSSRIIVSGRQVIFRASTIDNSKTEAVALNFNRHPKKCTTQTITLNFALDKRAVRTFAKSNLFGKIRIDKHKVHNINYRMSTTKGSKFGYLYVTNFGRGQSILREMVRGNRMRFRLDSSKGKGYFFNFALRGYREASARARSLCFNFLKRKRKKQNKNDESYFNKSSSESSNKDYFL</sequence>
<protein>
    <submittedName>
        <fullName evidence="2">Uncharacterized protein</fullName>
    </submittedName>
</protein>
<accession>A0A3B0YUK3</accession>
<proteinExistence type="predicted"/>
<name>A0A3B0YUK3_9ZZZZ</name>